<organism evidence="8 9">
    <name type="scientific">Rhodococcus olei</name>
    <dbReference type="NCBI Taxonomy" id="2161675"/>
    <lineage>
        <taxon>Bacteria</taxon>
        <taxon>Bacillati</taxon>
        <taxon>Actinomycetota</taxon>
        <taxon>Actinomycetes</taxon>
        <taxon>Mycobacteriales</taxon>
        <taxon>Nocardiaceae</taxon>
        <taxon>Rhodococcus</taxon>
    </lineage>
</organism>
<dbReference type="EMBL" id="BAABFB010000066">
    <property type="protein sequence ID" value="GAA4486080.1"/>
    <property type="molecule type" value="Genomic_DNA"/>
</dbReference>
<dbReference type="PIRSF" id="PIRSF000137">
    <property type="entry name" value="Alcohol_oxidase"/>
    <property type="match status" value="1"/>
</dbReference>
<name>A0ABP8PDY3_9NOCA</name>
<dbReference type="Proteomes" id="UP001501183">
    <property type="component" value="Unassembled WGS sequence"/>
</dbReference>
<gene>
    <name evidence="8" type="primary">mftG</name>
    <name evidence="8" type="ORF">GCM10023094_41840</name>
</gene>
<dbReference type="Gene3D" id="3.30.410.40">
    <property type="match status" value="1"/>
</dbReference>
<evidence type="ECO:0000313" key="8">
    <source>
        <dbReference type="EMBL" id="GAA4486080.1"/>
    </source>
</evidence>
<evidence type="ECO:0000256" key="3">
    <source>
        <dbReference type="ARBA" id="ARBA00022630"/>
    </source>
</evidence>
<dbReference type="RefSeq" id="WP_345349684.1">
    <property type="nucleotide sequence ID" value="NZ_BAABFB010000066.1"/>
</dbReference>
<dbReference type="Gene3D" id="3.50.50.60">
    <property type="entry name" value="FAD/NAD(P)-binding domain"/>
    <property type="match status" value="1"/>
</dbReference>
<dbReference type="SUPFAM" id="SSF54373">
    <property type="entry name" value="FAD-linked reductases, C-terminal domain"/>
    <property type="match status" value="1"/>
</dbReference>
<sequence>MRRAVAPAADVIVVGAGSAGCVVAGRLSENPDRTVLLVEAGPRAVPPAPLGMLPIGPDSEVVGRYPAELRPGTGTTLARGRVLGGSGAVNGGYFVRATAADFARWPATWSYRDVLPYFRRLESDPFGDRRWHGDHGPIPVTRTAPEDLHPVSAAFLDAATAAGFRYTADLNEPDASGVGPVPLNARHGMRVSTASAYVTAHPDRRNLRVLTGVTARRLRLSGRRVVGVEVEEAGRRRVLRGGTVVLCAGAVGTPHLLMHSGIGSAQHLSALGLPVAVDRPGVGRDFEDHPEATVGYRLPGSSPHRPDRAILEVVLETDDVELRPYTAPFGRAIPGVDDELGRIGVALMRPRSRGEIVLRSADPTAPPLVRYHYLREEADRAALGAGLGLAEDLLSGLVTAGVIGRRARGAAAAGLLDNLGTSMHLSGSCAMGSPDDPHAVVDERCRVIGVDGLWVADGSVMPSLPSRGPHATTVMIGERVAEFVALLDA</sequence>
<dbReference type="PROSITE" id="PS00624">
    <property type="entry name" value="GMC_OXRED_2"/>
    <property type="match status" value="1"/>
</dbReference>
<evidence type="ECO:0000259" key="6">
    <source>
        <dbReference type="PROSITE" id="PS00623"/>
    </source>
</evidence>
<comment type="similarity">
    <text evidence="2 5">Belongs to the GMC oxidoreductase family.</text>
</comment>
<evidence type="ECO:0000313" key="9">
    <source>
        <dbReference type="Proteomes" id="UP001501183"/>
    </source>
</evidence>
<dbReference type="Pfam" id="PF05199">
    <property type="entry name" value="GMC_oxred_C"/>
    <property type="match status" value="1"/>
</dbReference>
<reference evidence="9" key="1">
    <citation type="journal article" date="2019" name="Int. J. Syst. Evol. Microbiol.">
        <title>The Global Catalogue of Microorganisms (GCM) 10K type strain sequencing project: providing services to taxonomists for standard genome sequencing and annotation.</title>
        <authorList>
            <consortium name="The Broad Institute Genomics Platform"/>
            <consortium name="The Broad Institute Genome Sequencing Center for Infectious Disease"/>
            <person name="Wu L."/>
            <person name="Ma J."/>
        </authorList>
    </citation>
    <scope>NUCLEOTIDE SEQUENCE [LARGE SCALE GENOMIC DNA]</scope>
    <source>
        <strain evidence="9">JCM 32206</strain>
    </source>
</reference>
<evidence type="ECO:0000256" key="1">
    <source>
        <dbReference type="ARBA" id="ARBA00001974"/>
    </source>
</evidence>
<evidence type="ECO:0000256" key="4">
    <source>
        <dbReference type="ARBA" id="ARBA00022827"/>
    </source>
</evidence>
<proteinExistence type="inferred from homology"/>
<feature type="domain" description="Glucose-methanol-choline oxidoreductase N-terminal" evidence="7">
    <location>
        <begin position="249"/>
        <end position="263"/>
    </location>
</feature>
<dbReference type="InterPro" id="IPR000172">
    <property type="entry name" value="GMC_OxRdtase_N"/>
</dbReference>
<dbReference type="PANTHER" id="PTHR11552">
    <property type="entry name" value="GLUCOSE-METHANOL-CHOLINE GMC OXIDOREDUCTASE"/>
    <property type="match status" value="1"/>
</dbReference>
<keyword evidence="3 5" id="KW-0285">Flavoprotein</keyword>
<evidence type="ECO:0000259" key="7">
    <source>
        <dbReference type="PROSITE" id="PS00624"/>
    </source>
</evidence>
<keyword evidence="4 5" id="KW-0274">FAD</keyword>
<dbReference type="Pfam" id="PF00732">
    <property type="entry name" value="GMC_oxred_N"/>
    <property type="match status" value="1"/>
</dbReference>
<dbReference type="InterPro" id="IPR036188">
    <property type="entry name" value="FAD/NAD-bd_sf"/>
</dbReference>
<dbReference type="PANTHER" id="PTHR11552:SF147">
    <property type="entry name" value="CHOLINE DEHYDROGENASE, MITOCHONDRIAL"/>
    <property type="match status" value="1"/>
</dbReference>
<dbReference type="NCBIfam" id="TIGR03970">
    <property type="entry name" value="Rv0697"/>
    <property type="match status" value="1"/>
</dbReference>
<comment type="cofactor">
    <cofactor evidence="1">
        <name>FAD</name>
        <dbReference type="ChEBI" id="CHEBI:57692"/>
    </cofactor>
</comment>
<dbReference type="PROSITE" id="PS00623">
    <property type="entry name" value="GMC_OXRED_1"/>
    <property type="match status" value="1"/>
</dbReference>
<protein>
    <submittedName>
        <fullName evidence="8">Mycofactocin system GMC family oxidoreductase MftG</fullName>
    </submittedName>
</protein>
<dbReference type="InterPro" id="IPR023978">
    <property type="entry name" value="GMC_oxidoreductase_bact"/>
</dbReference>
<evidence type="ECO:0000256" key="2">
    <source>
        <dbReference type="ARBA" id="ARBA00010790"/>
    </source>
</evidence>
<keyword evidence="9" id="KW-1185">Reference proteome</keyword>
<dbReference type="InterPro" id="IPR007867">
    <property type="entry name" value="GMC_OxRtase_C"/>
</dbReference>
<accession>A0ABP8PDY3</accession>
<evidence type="ECO:0000256" key="5">
    <source>
        <dbReference type="RuleBase" id="RU003968"/>
    </source>
</evidence>
<dbReference type="SUPFAM" id="SSF51905">
    <property type="entry name" value="FAD/NAD(P)-binding domain"/>
    <property type="match status" value="1"/>
</dbReference>
<dbReference type="InterPro" id="IPR012132">
    <property type="entry name" value="GMC_OxRdtase"/>
</dbReference>
<dbReference type="PROSITE" id="PS51257">
    <property type="entry name" value="PROKAR_LIPOPROTEIN"/>
    <property type="match status" value="1"/>
</dbReference>
<comment type="caution">
    <text evidence="8">The sequence shown here is derived from an EMBL/GenBank/DDBJ whole genome shotgun (WGS) entry which is preliminary data.</text>
</comment>
<feature type="domain" description="Glucose-methanol-choline oxidoreductase N-terminal" evidence="6">
    <location>
        <begin position="80"/>
        <end position="103"/>
    </location>
</feature>